<dbReference type="Pfam" id="PF00158">
    <property type="entry name" value="Sigma54_activat"/>
    <property type="match status" value="1"/>
</dbReference>
<keyword evidence="3" id="KW-0805">Transcription regulation</keyword>
<dbReference type="Gene3D" id="1.10.8.60">
    <property type="match status" value="1"/>
</dbReference>
<dbReference type="InterPro" id="IPR027417">
    <property type="entry name" value="P-loop_NTPase"/>
</dbReference>
<reference evidence="7 8" key="1">
    <citation type="submission" date="2016-12" db="EMBL/GenBank/DDBJ databases">
        <title>Thioflexothrix psekupsii D3 genome sequencing and assembly.</title>
        <authorList>
            <person name="Fomenkov A."/>
            <person name="Vincze T."/>
            <person name="Grabovich M."/>
            <person name="Anton B.P."/>
            <person name="Dubinina G."/>
            <person name="Orlova M."/>
            <person name="Belousova E."/>
            <person name="Roberts R.J."/>
        </authorList>
    </citation>
    <scope>NUCLEOTIDE SEQUENCE [LARGE SCALE GENOMIC DNA]</scope>
    <source>
        <strain evidence="7">D3</strain>
    </source>
</reference>
<dbReference type="SMART" id="SM00382">
    <property type="entry name" value="AAA"/>
    <property type="match status" value="1"/>
</dbReference>
<dbReference type="Pfam" id="PF25601">
    <property type="entry name" value="AAA_lid_14"/>
    <property type="match status" value="1"/>
</dbReference>
<keyword evidence="4" id="KW-0238">DNA-binding</keyword>
<dbReference type="PANTHER" id="PTHR32071">
    <property type="entry name" value="TRANSCRIPTIONAL REGULATORY PROTEIN"/>
    <property type="match status" value="1"/>
</dbReference>
<comment type="caution">
    <text evidence="7">The sequence shown here is derived from an EMBL/GenBank/DDBJ whole genome shotgun (WGS) entry which is preliminary data.</text>
</comment>
<keyword evidence="8" id="KW-1185">Reference proteome</keyword>
<dbReference type="AlphaFoldDB" id="A0A251X6A3"/>
<dbReference type="CDD" id="cd00009">
    <property type="entry name" value="AAA"/>
    <property type="match status" value="1"/>
</dbReference>
<proteinExistence type="predicted"/>
<dbReference type="Pfam" id="PF02954">
    <property type="entry name" value="HTH_8"/>
    <property type="match status" value="1"/>
</dbReference>
<dbReference type="EMBL" id="MSLT01000018">
    <property type="protein sequence ID" value="OUD13152.1"/>
    <property type="molecule type" value="Genomic_DNA"/>
</dbReference>
<evidence type="ECO:0000313" key="8">
    <source>
        <dbReference type="Proteomes" id="UP000194798"/>
    </source>
</evidence>
<dbReference type="GO" id="GO:0006355">
    <property type="term" value="P:regulation of DNA-templated transcription"/>
    <property type="evidence" value="ECO:0007669"/>
    <property type="project" value="InterPro"/>
</dbReference>
<dbReference type="InterPro" id="IPR009057">
    <property type="entry name" value="Homeodomain-like_sf"/>
</dbReference>
<evidence type="ECO:0000256" key="5">
    <source>
        <dbReference type="ARBA" id="ARBA00023163"/>
    </source>
</evidence>
<evidence type="ECO:0000256" key="4">
    <source>
        <dbReference type="ARBA" id="ARBA00023125"/>
    </source>
</evidence>
<dbReference type="InterPro" id="IPR058031">
    <property type="entry name" value="AAA_lid_NorR"/>
</dbReference>
<dbReference type="PRINTS" id="PR01590">
    <property type="entry name" value="HTHFIS"/>
</dbReference>
<feature type="domain" description="Sigma-54 factor interaction" evidence="6">
    <location>
        <begin position="8"/>
        <end position="237"/>
    </location>
</feature>
<gene>
    <name evidence="7" type="ORF">TPSD3_10950</name>
</gene>
<dbReference type="PROSITE" id="PS00676">
    <property type="entry name" value="SIGMA54_INTERACT_2"/>
    <property type="match status" value="1"/>
</dbReference>
<keyword evidence="5" id="KW-0804">Transcription</keyword>
<dbReference type="FunFam" id="3.40.50.300:FF:000006">
    <property type="entry name" value="DNA-binding transcriptional regulator NtrC"/>
    <property type="match status" value="1"/>
</dbReference>
<dbReference type="Proteomes" id="UP000194798">
    <property type="component" value="Unassembled WGS sequence"/>
</dbReference>
<accession>A0A251X6A3</accession>
<dbReference type="PROSITE" id="PS00688">
    <property type="entry name" value="SIGMA54_INTERACT_3"/>
    <property type="match status" value="1"/>
</dbReference>
<dbReference type="OrthoDB" id="5297379at2"/>
<dbReference type="InterPro" id="IPR025944">
    <property type="entry name" value="Sigma_54_int_dom_CS"/>
</dbReference>
<keyword evidence="2" id="KW-0067">ATP-binding</keyword>
<dbReference type="InterPro" id="IPR025662">
    <property type="entry name" value="Sigma_54_int_dom_ATP-bd_1"/>
</dbReference>
<keyword evidence="1" id="KW-0547">Nucleotide-binding</keyword>
<dbReference type="InterPro" id="IPR002197">
    <property type="entry name" value="HTH_Fis"/>
</dbReference>
<organism evidence="7 8">
    <name type="scientific">Thioflexithrix psekupsensis</name>
    <dbReference type="NCBI Taxonomy" id="1570016"/>
    <lineage>
        <taxon>Bacteria</taxon>
        <taxon>Pseudomonadati</taxon>
        <taxon>Pseudomonadota</taxon>
        <taxon>Gammaproteobacteria</taxon>
        <taxon>Thiotrichales</taxon>
        <taxon>Thioflexithrix</taxon>
    </lineage>
</organism>
<dbReference type="InterPro" id="IPR002078">
    <property type="entry name" value="Sigma_54_int"/>
</dbReference>
<dbReference type="GO" id="GO:0005524">
    <property type="term" value="F:ATP binding"/>
    <property type="evidence" value="ECO:0007669"/>
    <property type="project" value="UniProtKB-KW"/>
</dbReference>
<dbReference type="Gene3D" id="1.10.10.60">
    <property type="entry name" value="Homeodomain-like"/>
    <property type="match status" value="1"/>
</dbReference>
<dbReference type="SUPFAM" id="SSF46689">
    <property type="entry name" value="Homeodomain-like"/>
    <property type="match status" value="1"/>
</dbReference>
<evidence type="ECO:0000313" key="7">
    <source>
        <dbReference type="EMBL" id="OUD13152.1"/>
    </source>
</evidence>
<evidence type="ECO:0000256" key="1">
    <source>
        <dbReference type="ARBA" id="ARBA00022741"/>
    </source>
</evidence>
<sequence length="321" mass="35778">MSDAFAHLLGHSALLATVIRAARIVALTDATVLILGESGTGKELLARAIHQHSLRAKQAFIPVNCAALPNTLAESLLFGHRKGAFTGAVDTQQGLLQAADKGTLFLDELGELSLEIQSKLLRFLETGEIQCVGNTQFEQINTRIIAATNQNLAEAVQAGRFRQDLFYRLNIVPLELPPLRQRVDDVELLLNTLTQQMSKKYNTASPNYTKTTIKQLKRYTWPGNVRELRNFCERMVIFHTGEEITPQCLPPEMVNTPTESLLDTPIVFQLPEQGIQLEEVERVFIQQALLKSAGNRSQAARLLGLSRDTLLYRMKKYALDG</sequence>
<dbReference type="InterPro" id="IPR025943">
    <property type="entry name" value="Sigma_54_int_dom_ATP-bd_2"/>
</dbReference>
<dbReference type="PROSITE" id="PS50045">
    <property type="entry name" value="SIGMA54_INTERACT_4"/>
    <property type="match status" value="1"/>
</dbReference>
<dbReference type="InterPro" id="IPR003593">
    <property type="entry name" value="AAA+_ATPase"/>
</dbReference>
<dbReference type="Gene3D" id="3.40.50.300">
    <property type="entry name" value="P-loop containing nucleotide triphosphate hydrolases"/>
    <property type="match status" value="1"/>
</dbReference>
<name>A0A251X6A3_9GAMM</name>
<evidence type="ECO:0000256" key="3">
    <source>
        <dbReference type="ARBA" id="ARBA00023015"/>
    </source>
</evidence>
<dbReference type="PROSITE" id="PS00675">
    <property type="entry name" value="SIGMA54_INTERACT_1"/>
    <property type="match status" value="1"/>
</dbReference>
<evidence type="ECO:0000256" key="2">
    <source>
        <dbReference type="ARBA" id="ARBA00022840"/>
    </source>
</evidence>
<evidence type="ECO:0000259" key="6">
    <source>
        <dbReference type="PROSITE" id="PS50045"/>
    </source>
</evidence>
<protein>
    <submittedName>
        <fullName evidence="7">Sigma-54-dependent Fis family transcriptional regulator</fullName>
    </submittedName>
</protein>
<dbReference type="GO" id="GO:0043565">
    <property type="term" value="F:sequence-specific DNA binding"/>
    <property type="evidence" value="ECO:0007669"/>
    <property type="project" value="InterPro"/>
</dbReference>
<dbReference type="SUPFAM" id="SSF52540">
    <property type="entry name" value="P-loop containing nucleoside triphosphate hydrolases"/>
    <property type="match status" value="1"/>
</dbReference>